<keyword evidence="1" id="KW-0812">Transmembrane</keyword>
<reference evidence="3 4" key="1">
    <citation type="submission" date="2021-07" db="EMBL/GenBank/DDBJ databases">
        <title>Whole Genome Sequence of Nocardia Iowensis.</title>
        <authorList>
            <person name="Lamm A."/>
            <person name="Collins-Fairclough A.M."/>
            <person name="Bunk B."/>
            <person name="Sproer C."/>
        </authorList>
    </citation>
    <scope>NUCLEOTIDE SEQUENCE [LARGE SCALE GENOMIC DNA]</scope>
    <source>
        <strain evidence="3 4">NRRL 5646</strain>
    </source>
</reference>
<dbReference type="Proteomes" id="UP000694257">
    <property type="component" value="Chromosome"/>
</dbReference>
<evidence type="ECO:0000313" key="4">
    <source>
        <dbReference type="Proteomes" id="UP000694257"/>
    </source>
</evidence>
<evidence type="ECO:0000259" key="2">
    <source>
        <dbReference type="Pfam" id="PF11611"/>
    </source>
</evidence>
<feature type="domain" description="DUF4352" evidence="2">
    <location>
        <begin position="65"/>
        <end position="174"/>
    </location>
</feature>
<dbReference type="Pfam" id="PF11611">
    <property type="entry name" value="DUF4352"/>
    <property type="match status" value="1"/>
</dbReference>
<gene>
    <name evidence="3" type="ORF">KV110_10875</name>
</gene>
<proteinExistence type="predicted"/>
<accession>A0ABX8RV58</accession>
<keyword evidence="4" id="KW-1185">Reference proteome</keyword>
<dbReference type="EMBL" id="CP078145">
    <property type="protein sequence ID" value="QXN93534.1"/>
    <property type="molecule type" value="Genomic_DNA"/>
</dbReference>
<keyword evidence="1" id="KW-1133">Transmembrane helix</keyword>
<dbReference type="InterPro" id="IPR029051">
    <property type="entry name" value="DUF4352"/>
</dbReference>
<evidence type="ECO:0000256" key="1">
    <source>
        <dbReference type="SAM" id="Phobius"/>
    </source>
</evidence>
<keyword evidence="1" id="KW-0472">Membrane</keyword>
<evidence type="ECO:0000313" key="3">
    <source>
        <dbReference type="EMBL" id="QXN93534.1"/>
    </source>
</evidence>
<protein>
    <submittedName>
        <fullName evidence="3">DUF4352 domain-containing protein</fullName>
    </submittedName>
</protein>
<feature type="transmembrane region" description="Helical" evidence="1">
    <location>
        <begin position="21"/>
        <end position="44"/>
    </location>
</feature>
<organism evidence="3 4">
    <name type="scientific">Nocardia iowensis</name>
    <dbReference type="NCBI Taxonomy" id="204891"/>
    <lineage>
        <taxon>Bacteria</taxon>
        <taxon>Bacillati</taxon>
        <taxon>Actinomycetota</taxon>
        <taxon>Actinomycetes</taxon>
        <taxon>Mycobacteriales</taxon>
        <taxon>Nocardiaceae</taxon>
        <taxon>Nocardia</taxon>
    </lineage>
</organism>
<sequence length="179" mass="19880">MAYNLSPYGPDGYQPRRKKPIWPWIVGAVAVVFLLIVGSCGLLISEISSDIEASEKEREAVAVAGSEVRDGKLAFRVTDIDLPVRVLSGNEARGVWRVVRFDVTNISDRPYSFLSTDQYLYDDQERRFAAALSVEGYVELNPGITVSAVLAFDMPEHVRPVFIEFHDSMFSGGARVALH</sequence>
<name>A0ABX8RV58_NOCIO</name>
<dbReference type="RefSeq" id="WP_218475607.1">
    <property type="nucleotide sequence ID" value="NZ_BAABJN010000001.1"/>
</dbReference>